<evidence type="ECO:0000313" key="1">
    <source>
        <dbReference type="EMBL" id="QJB02690.1"/>
    </source>
</evidence>
<accession>A0A6M3M902</accession>
<dbReference type="EMBL" id="MT143801">
    <property type="protein sequence ID" value="QJB02690.1"/>
    <property type="molecule type" value="Genomic_DNA"/>
</dbReference>
<sequence>MASYSYGLAKGLREPCSPYREAYYFGAPLNEPSASGWNCLPELVGQTTSFDLSSITKGREVLVALLKVQNTPEGSLSFKAEWYRNRDNALLFTQPWSYTARYGGWTYFYAYLGYVDWEISENGGHRVEITVSGALSYFKVIQFTISGIPEEVEPEPIPTGAMGWISERFAIASGFFYQVYLETLDWVYPFWLISDFFYELAQTCADLSWDFADFSVWVQVITDRITGVLSWDTVWSYILDRVPNLETIRDWFYNITGNILSVVYDWWAETSSTVLDWIDEAKQWARLWIDYLQGQVDELRVMIQDIPGAIPDLSNILDWFTDWPGHIHTYIDTWWTSTMGDVQGLIDSSLTTWFPFYDDLVGLWGGIKEFFTDPEDWLYKSLDRIIERFW</sequence>
<organism evidence="1">
    <name type="scientific">viral metagenome</name>
    <dbReference type="NCBI Taxonomy" id="1070528"/>
    <lineage>
        <taxon>unclassified sequences</taxon>
        <taxon>metagenomes</taxon>
        <taxon>organismal metagenomes</taxon>
    </lineage>
</organism>
<dbReference type="AlphaFoldDB" id="A0A6M3M902"/>
<reference evidence="1" key="1">
    <citation type="submission" date="2020-03" db="EMBL/GenBank/DDBJ databases">
        <title>The deep terrestrial virosphere.</title>
        <authorList>
            <person name="Holmfeldt K."/>
            <person name="Nilsson E."/>
            <person name="Simone D."/>
            <person name="Lopez-Fernandez M."/>
            <person name="Wu X."/>
            <person name="de Brujin I."/>
            <person name="Lundin D."/>
            <person name="Andersson A."/>
            <person name="Bertilsson S."/>
            <person name="Dopson M."/>
        </authorList>
    </citation>
    <scope>NUCLEOTIDE SEQUENCE</scope>
    <source>
        <strain evidence="1">MM171B01091</strain>
    </source>
</reference>
<protein>
    <submittedName>
        <fullName evidence="1">Uncharacterized protein</fullName>
    </submittedName>
</protein>
<gene>
    <name evidence="1" type="ORF">MM171B01091_0008</name>
</gene>
<name>A0A6M3M902_9ZZZZ</name>
<proteinExistence type="predicted"/>